<dbReference type="AlphaFoldDB" id="A0A6M2B4X2"/>
<organism evidence="3 4">
    <name type="scientific">Rahnella contaminans</name>
    <dbReference type="NCBI Taxonomy" id="2703882"/>
    <lineage>
        <taxon>Bacteria</taxon>
        <taxon>Pseudomonadati</taxon>
        <taxon>Pseudomonadota</taxon>
        <taxon>Gammaproteobacteria</taxon>
        <taxon>Enterobacterales</taxon>
        <taxon>Yersiniaceae</taxon>
        <taxon>Rahnella</taxon>
    </lineage>
</organism>
<dbReference type="RefSeq" id="WP_165059085.1">
    <property type="nucleotide sequence ID" value="NZ_JAADJS010000002.1"/>
</dbReference>
<dbReference type="Proteomes" id="UP000476696">
    <property type="component" value="Unassembled WGS sequence"/>
</dbReference>
<dbReference type="InterPro" id="IPR016147">
    <property type="entry name" value="Pili_assmbl_chaperone_N"/>
</dbReference>
<keyword evidence="1" id="KW-0732">Signal</keyword>
<sequence>MNTLFLRTNFSRIISTTALACALLLPPAAQAASSVLVWPVYQIIEADQNGSALWLENRGAEPVSLQVRVLAWKQENFNERYADQTNVVASPPFATVPPGQRQLIRLIRNTPVPVNTEQAYRIIIDEIPSPLNNAGQGKDKAVVGLQLQMRYLLPLFMDGGSLWTNDRPDMKRDPSTASRPVLSWRTVSDGGKTYLQVRNTGIVHARLSNVFWSANGNQKQGVKTMVGGFMGYVLPGQQMRWPLPAGVTPGEQLNAQIADNTKPIVISRGQ</sequence>
<dbReference type="SUPFAM" id="SSF49354">
    <property type="entry name" value="PapD-like"/>
    <property type="match status" value="1"/>
</dbReference>
<dbReference type="PANTHER" id="PTHR30251:SF4">
    <property type="entry name" value="SLR1668 PROTEIN"/>
    <property type="match status" value="1"/>
</dbReference>
<name>A0A6M2B4X2_9GAMM</name>
<dbReference type="InterPro" id="IPR050643">
    <property type="entry name" value="Periplasmic_pilus_chap"/>
</dbReference>
<evidence type="ECO:0000313" key="4">
    <source>
        <dbReference type="Proteomes" id="UP000476696"/>
    </source>
</evidence>
<accession>A0A6M2B4X2</accession>
<evidence type="ECO:0000259" key="2">
    <source>
        <dbReference type="Pfam" id="PF00345"/>
    </source>
</evidence>
<dbReference type="InterPro" id="IPR013783">
    <property type="entry name" value="Ig-like_fold"/>
</dbReference>
<gene>
    <name evidence="3" type="ORF">GW579_11110</name>
</gene>
<dbReference type="EMBL" id="JAADJS010000002">
    <property type="protein sequence ID" value="NGX87631.1"/>
    <property type="molecule type" value="Genomic_DNA"/>
</dbReference>
<comment type="caution">
    <text evidence="3">The sequence shown here is derived from an EMBL/GenBank/DDBJ whole genome shotgun (WGS) entry which is preliminary data.</text>
</comment>
<feature type="chain" id="PRO_5026754451" evidence="1">
    <location>
        <begin position="32"/>
        <end position="270"/>
    </location>
</feature>
<feature type="signal peptide" evidence="1">
    <location>
        <begin position="1"/>
        <end position="31"/>
    </location>
</feature>
<evidence type="ECO:0000256" key="1">
    <source>
        <dbReference type="SAM" id="SignalP"/>
    </source>
</evidence>
<reference evidence="3 4" key="1">
    <citation type="submission" date="2020-03" db="EMBL/GenBank/DDBJ databases">
        <title>Rahnella aceri sp. nov., isoated from traditional Jeju Makgeolli.</title>
        <authorList>
            <person name="Kim I.S."/>
            <person name="Jeon D."/>
        </authorList>
    </citation>
    <scope>NUCLEOTIDE SEQUENCE [LARGE SCALE GENOMIC DNA]</scope>
    <source>
        <strain evidence="3 4">Lac-M11</strain>
    </source>
</reference>
<dbReference type="Gene3D" id="2.60.40.10">
    <property type="entry name" value="Immunoglobulins"/>
    <property type="match status" value="1"/>
</dbReference>
<proteinExistence type="predicted"/>
<dbReference type="GO" id="GO:0030288">
    <property type="term" value="C:outer membrane-bounded periplasmic space"/>
    <property type="evidence" value="ECO:0007669"/>
    <property type="project" value="InterPro"/>
</dbReference>
<dbReference type="Pfam" id="PF00345">
    <property type="entry name" value="PapD_N"/>
    <property type="match status" value="1"/>
</dbReference>
<protein>
    <submittedName>
        <fullName evidence="3">Molecular chaperone</fullName>
    </submittedName>
</protein>
<feature type="domain" description="Pili assembly chaperone N-terminal" evidence="2">
    <location>
        <begin position="43"/>
        <end position="157"/>
    </location>
</feature>
<keyword evidence="4" id="KW-1185">Reference proteome</keyword>
<dbReference type="InterPro" id="IPR008962">
    <property type="entry name" value="PapD-like_sf"/>
</dbReference>
<evidence type="ECO:0000313" key="3">
    <source>
        <dbReference type="EMBL" id="NGX87631.1"/>
    </source>
</evidence>
<dbReference type="PANTHER" id="PTHR30251">
    <property type="entry name" value="PILUS ASSEMBLY CHAPERONE"/>
    <property type="match status" value="1"/>
</dbReference>
<dbReference type="GO" id="GO:0071555">
    <property type="term" value="P:cell wall organization"/>
    <property type="evidence" value="ECO:0007669"/>
    <property type="project" value="InterPro"/>
</dbReference>